<organism evidence="1 2">
    <name type="scientific">Gymnopilus dilepis</name>
    <dbReference type="NCBI Taxonomy" id="231916"/>
    <lineage>
        <taxon>Eukaryota</taxon>
        <taxon>Fungi</taxon>
        <taxon>Dikarya</taxon>
        <taxon>Basidiomycota</taxon>
        <taxon>Agaricomycotina</taxon>
        <taxon>Agaricomycetes</taxon>
        <taxon>Agaricomycetidae</taxon>
        <taxon>Agaricales</taxon>
        <taxon>Agaricineae</taxon>
        <taxon>Hymenogastraceae</taxon>
        <taxon>Gymnopilus</taxon>
    </lineage>
</organism>
<dbReference type="AlphaFoldDB" id="A0A409WBE3"/>
<dbReference type="EMBL" id="NHYE01005226">
    <property type="protein sequence ID" value="PPQ75811.1"/>
    <property type="molecule type" value="Genomic_DNA"/>
</dbReference>
<keyword evidence="2" id="KW-1185">Reference proteome</keyword>
<dbReference type="InParanoid" id="A0A409WBE3"/>
<dbReference type="Proteomes" id="UP000284706">
    <property type="component" value="Unassembled WGS sequence"/>
</dbReference>
<gene>
    <name evidence="1" type="ORF">CVT26_001462</name>
</gene>
<evidence type="ECO:0000313" key="1">
    <source>
        <dbReference type="EMBL" id="PPQ75811.1"/>
    </source>
</evidence>
<evidence type="ECO:0000313" key="2">
    <source>
        <dbReference type="Proteomes" id="UP000284706"/>
    </source>
</evidence>
<accession>A0A409WBE3</accession>
<sequence length="82" mass="9226">MSDEGEGEGDVERRVTMIFEEAVSVHNVGYLGLGIDAKIGTQEKNSQARQRIDRHRATGQLRISPSAPSYWHIIAMNEWAEE</sequence>
<proteinExistence type="predicted"/>
<reference evidence="1 2" key="1">
    <citation type="journal article" date="2018" name="Evol. Lett.">
        <title>Horizontal gene cluster transfer increased hallucinogenic mushroom diversity.</title>
        <authorList>
            <person name="Reynolds H.T."/>
            <person name="Vijayakumar V."/>
            <person name="Gluck-Thaler E."/>
            <person name="Korotkin H.B."/>
            <person name="Matheny P.B."/>
            <person name="Slot J.C."/>
        </authorList>
    </citation>
    <scope>NUCLEOTIDE SEQUENCE [LARGE SCALE GENOMIC DNA]</scope>
    <source>
        <strain evidence="1 2">SRW20</strain>
    </source>
</reference>
<protein>
    <submittedName>
        <fullName evidence="1">Uncharacterized protein</fullName>
    </submittedName>
</protein>
<comment type="caution">
    <text evidence="1">The sequence shown here is derived from an EMBL/GenBank/DDBJ whole genome shotgun (WGS) entry which is preliminary data.</text>
</comment>
<name>A0A409WBE3_9AGAR</name>